<comment type="caution">
    <text evidence="2">The sequence shown here is derived from an EMBL/GenBank/DDBJ whole genome shotgun (WGS) entry which is preliminary data.</text>
</comment>
<dbReference type="Proteomes" id="UP000885722">
    <property type="component" value="Unassembled WGS sequence"/>
</dbReference>
<dbReference type="SUPFAM" id="SSF56519">
    <property type="entry name" value="Penicillin binding protein dimerisation domain"/>
    <property type="match status" value="1"/>
</dbReference>
<proteinExistence type="predicted"/>
<keyword evidence="1" id="KW-1133">Transmembrane helix</keyword>
<keyword evidence="1" id="KW-0472">Membrane</keyword>
<feature type="non-terminal residue" evidence="2">
    <location>
        <position position="78"/>
    </location>
</feature>
<evidence type="ECO:0000313" key="2">
    <source>
        <dbReference type="EMBL" id="HFC03935.1"/>
    </source>
</evidence>
<organism evidence="2">
    <name type="scientific">Nitratifractor salsuginis</name>
    <dbReference type="NCBI Taxonomy" id="269261"/>
    <lineage>
        <taxon>Bacteria</taxon>
        <taxon>Pseudomonadati</taxon>
        <taxon>Campylobacterota</taxon>
        <taxon>Epsilonproteobacteria</taxon>
        <taxon>Campylobacterales</taxon>
        <taxon>Sulfurovaceae</taxon>
        <taxon>Nitratifractor</taxon>
    </lineage>
</organism>
<dbReference type="AlphaFoldDB" id="A0A7V2SM23"/>
<keyword evidence="1" id="KW-0812">Transmembrane</keyword>
<dbReference type="EMBL" id="DRNO01000242">
    <property type="protein sequence ID" value="HFC03935.1"/>
    <property type="molecule type" value="Genomic_DNA"/>
</dbReference>
<sequence>MRFKIVYLIFAIFWVVLIVRLYHISIKSNFYYEKLAKENIERKNYLKPVRGEIFDAKGNFLAVNKIGFSLSLAPHLST</sequence>
<feature type="transmembrane region" description="Helical" evidence="1">
    <location>
        <begin position="6"/>
        <end position="24"/>
    </location>
</feature>
<name>A0A7V2SM23_9BACT</name>
<evidence type="ECO:0000256" key="1">
    <source>
        <dbReference type="SAM" id="Phobius"/>
    </source>
</evidence>
<accession>A0A7V2SM23</accession>
<protein>
    <submittedName>
        <fullName evidence="2">Penicillin-binding protein 2</fullName>
    </submittedName>
</protein>
<dbReference type="GO" id="GO:0008658">
    <property type="term" value="F:penicillin binding"/>
    <property type="evidence" value="ECO:0007669"/>
    <property type="project" value="InterPro"/>
</dbReference>
<gene>
    <name evidence="2" type="ORF">ENJ74_03585</name>
</gene>
<reference evidence="2" key="1">
    <citation type="journal article" date="2020" name="mSystems">
        <title>Genome- and Community-Level Interaction Insights into Carbon Utilization and Element Cycling Functions of Hydrothermarchaeota in Hydrothermal Sediment.</title>
        <authorList>
            <person name="Zhou Z."/>
            <person name="Liu Y."/>
            <person name="Xu W."/>
            <person name="Pan J."/>
            <person name="Luo Z.H."/>
            <person name="Li M."/>
        </authorList>
    </citation>
    <scope>NUCLEOTIDE SEQUENCE [LARGE SCALE GENOMIC DNA]</scope>
    <source>
        <strain evidence="2">HyVt-513</strain>
    </source>
</reference>
<dbReference type="InterPro" id="IPR036138">
    <property type="entry name" value="PBP_dimer_sf"/>
</dbReference>